<dbReference type="GO" id="GO:0003677">
    <property type="term" value="F:DNA binding"/>
    <property type="evidence" value="ECO:0007669"/>
    <property type="project" value="UniProtKB-KW"/>
</dbReference>
<dbReference type="InterPro" id="IPR004509">
    <property type="entry name" value="Competence_ComEA_HhH"/>
</dbReference>
<feature type="domain" description="Soluble ligand binding" evidence="3">
    <location>
        <begin position="129"/>
        <end position="183"/>
    </location>
</feature>
<reference evidence="5" key="1">
    <citation type="submission" date="2023-07" db="EMBL/GenBank/DDBJ databases">
        <title>30 novel species of actinomycetes from the DSMZ collection.</title>
        <authorList>
            <person name="Nouioui I."/>
        </authorList>
    </citation>
    <scope>NUCLEOTIDE SEQUENCE [LARGE SCALE GENOMIC DNA]</scope>
    <source>
        <strain evidence="5">DSM 44938</strain>
    </source>
</reference>
<dbReference type="NCBIfam" id="TIGR00426">
    <property type="entry name" value="competence protein ComEA helix-hairpin-helix repeat region"/>
    <property type="match status" value="1"/>
</dbReference>
<evidence type="ECO:0000313" key="4">
    <source>
        <dbReference type="EMBL" id="MDT0345308.1"/>
    </source>
</evidence>
<comment type="caution">
    <text evidence="4">The sequence shown here is derived from an EMBL/GenBank/DDBJ whole genome shotgun (WGS) entry which is preliminary data.</text>
</comment>
<gene>
    <name evidence="4" type="ORF">RM590_22265</name>
</gene>
<accession>A0ABU2MWT8</accession>
<evidence type="ECO:0000256" key="1">
    <source>
        <dbReference type="SAM" id="MobiDB-lite"/>
    </source>
</evidence>
<evidence type="ECO:0000259" key="3">
    <source>
        <dbReference type="Pfam" id="PF10531"/>
    </source>
</evidence>
<dbReference type="InterPro" id="IPR010994">
    <property type="entry name" value="RuvA_2-like"/>
</dbReference>
<dbReference type="RefSeq" id="WP_311706431.1">
    <property type="nucleotide sequence ID" value="NZ_JAVREL010000013.1"/>
</dbReference>
<dbReference type="PANTHER" id="PTHR21180:SF32">
    <property type="entry name" value="ENDONUCLEASE_EXONUCLEASE_PHOSPHATASE FAMILY DOMAIN-CONTAINING PROTEIN 1"/>
    <property type="match status" value="1"/>
</dbReference>
<feature type="region of interest" description="Disordered" evidence="1">
    <location>
        <begin position="103"/>
        <end position="123"/>
    </location>
</feature>
<dbReference type="Gene3D" id="1.10.150.320">
    <property type="entry name" value="Photosystem II 12 kDa extrinsic protein"/>
    <property type="match status" value="1"/>
</dbReference>
<evidence type="ECO:0000256" key="2">
    <source>
        <dbReference type="SAM" id="Phobius"/>
    </source>
</evidence>
<dbReference type="PANTHER" id="PTHR21180">
    <property type="entry name" value="ENDONUCLEASE/EXONUCLEASE/PHOSPHATASE FAMILY DOMAIN-CONTAINING PROTEIN 1"/>
    <property type="match status" value="1"/>
</dbReference>
<protein>
    <submittedName>
        <fullName evidence="4">ComEA family DNA-binding protein</fullName>
    </submittedName>
</protein>
<dbReference type="EMBL" id="JAVREL010000013">
    <property type="protein sequence ID" value="MDT0345308.1"/>
    <property type="molecule type" value="Genomic_DNA"/>
</dbReference>
<proteinExistence type="predicted"/>
<organism evidence="4 5">
    <name type="scientific">Streptomyces litchfieldiae</name>
    <dbReference type="NCBI Taxonomy" id="3075543"/>
    <lineage>
        <taxon>Bacteria</taxon>
        <taxon>Bacillati</taxon>
        <taxon>Actinomycetota</taxon>
        <taxon>Actinomycetes</taxon>
        <taxon>Kitasatosporales</taxon>
        <taxon>Streptomycetaceae</taxon>
        <taxon>Streptomyces</taxon>
    </lineage>
</organism>
<dbReference type="InterPro" id="IPR019554">
    <property type="entry name" value="Soluble_ligand-bd"/>
</dbReference>
<keyword evidence="2" id="KW-0812">Transmembrane</keyword>
<feature type="compositionally biased region" description="Low complexity" evidence="1">
    <location>
        <begin position="103"/>
        <end position="120"/>
    </location>
</feature>
<name>A0ABU2MWT8_9ACTN</name>
<keyword evidence="2" id="KW-1133">Transmembrane helix</keyword>
<dbReference type="Gene3D" id="3.10.560.10">
    <property type="entry name" value="Outer membrane lipoprotein wza domain like"/>
    <property type="match status" value="1"/>
</dbReference>
<dbReference type="Proteomes" id="UP001183246">
    <property type="component" value="Unassembled WGS sequence"/>
</dbReference>
<feature type="transmembrane region" description="Helical" evidence="2">
    <location>
        <begin position="66"/>
        <end position="85"/>
    </location>
</feature>
<keyword evidence="2" id="KW-0472">Membrane</keyword>
<evidence type="ECO:0000313" key="5">
    <source>
        <dbReference type="Proteomes" id="UP001183246"/>
    </source>
</evidence>
<sequence length="264" mass="26320">MSVTGWRVVPRLVEPGAGGAPPGEPAAEPGAGGGRRLPPLRRARLALAERLPAWARPRCGVEPRTLAALCLVLVVAAGFAVHHYWTGRPRAVPAAERASAEAEVPAAVPGAEPSPSASPSGAGGGATVVVDVAGDVVEPGIYTLPSGARVADAIEAAGGGEPGADTGGLNRARVLVDGEQIVVGGEPARAPVPGGPPGATAGPVSLNAATAEELGTLPGIGPVLAGHIVTYRTEHGPFTSIDQLGEVTGIGERRLADLRDRVTL</sequence>
<keyword evidence="5" id="KW-1185">Reference proteome</keyword>
<keyword evidence="4" id="KW-0238">DNA-binding</keyword>
<dbReference type="InterPro" id="IPR051675">
    <property type="entry name" value="Endo/Exo/Phosphatase_dom_1"/>
</dbReference>
<dbReference type="Pfam" id="PF12836">
    <property type="entry name" value="HHH_3"/>
    <property type="match status" value="1"/>
</dbReference>
<dbReference type="SUPFAM" id="SSF47781">
    <property type="entry name" value="RuvA domain 2-like"/>
    <property type="match status" value="1"/>
</dbReference>
<dbReference type="Pfam" id="PF10531">
    <property type="entry name" value="SLBB"/>
    <property type="match status" value="1"/>
</dbReference>
<feature type="region of interest" description="Disordered" evidence="1">
    <location>
        <begin position="12"/>
        <end position="38"/>
    </location>
</feature>